<protein>
    <submittedName>
        <fullName evidence="1">Uncharacterized protein</fullName>
    </submittedName>
</protein>
<evidence type="ECO:0000313" key="1">
    <source>
        <dbReference type="EMBL" id="PMD28436.1"/>
    </source>
</evidence>
<reference evidence="1 2" key="1">
    <citation type="submission" date="2016-05" db="EMBL/GenBank/DDBJ databases">
        <title>A degradative enzymes factory behind the ericoid mycorrhizal symbiosis.</title>
        <authorList>
            <consortium name="DOE Joint Genome Institute"/>
            <person name="Martino E."/>
            <person name="Morin E."/>
            <person name="Grelet G."/>
            <person name="Kuo A."/>
            <person name="Kohler A."/>
            <person name="Daghino S."/>
            <person name="Barry K."/>
            <person name="Choi C."/>
            <person name="Cichocki N."/>
            <person name="Clum A."/>
            <person name="Copeland A."/>
            <person name="Hainaut M."/>
            <person name="Haridas S."/>
            <person name="Labutti K."/>
            <person name="Lindquist E."/>
            <person name="Lipzen A."/>
            <person name="Khouja H.-R."/>
            <person name="Murat C."/>
            <person name="Ohm R."/>
            <person name="Olson A."/>
            <person name="Spatafora J."/>
            <person name="Veneault-Fourrey C."/>
            <person name="Henrissat B."/>
            <person name="Grigoriev I."/>
            <person name="Martin F."/>
            <person name="Perotto S."/>
        </authorList>
    </citation>
    <scope>NUCLEOTIDE SEQUENCE [LARGE SCALE GENOMIC DNA]</scope>
    <source>
        <strain evidence="1 2">UAMH 7357</strain>
    </source>
</reference>
<organism evidence="1 2">
    <name type="scientific">Hyaloscypha hepaticicola</name>
    <dbReference type="NCBI Taxonomy" id="2082293"/>
    <lineage>
        <taxon>Eukaryota</taxon>
        <taxon>Fungi</taxon>
        <taxon>Dikarya</taxon>
        <taxon>Ascomycota</taxon>
        <taxon>Pezizomycotina</taxon>
        <taxon>Leotiomycetes</taxon>
        <taxon>Helotiales</taxon>
        <taxon>Hyaloscyphaceae</taxon>
        <taxon>Hyaloscypha</taxon>
    </lineage>
</organism>
<dbReference type="AlphaFoldDB" id="A0A2J6QQ96"/>
<proteinExistence type="predicted"/>
<sequence length="150" mass="16724">MQSSIFAIHLSRMIRLNGIITRRHSHTLSPLMPRQSPTQFQPLSPITNQHLTNVSQPCVRLLPAESLSFQRPGSNHTDRTARSKAYPTLPTIDISSQPCLVPNTQNFLNETSLLPLIHPKQSNHNIFPIGSTLPAVPNQSPSHFPDEIGR</sequence>
<gene>
    <name evidence="1" type="ORF">NA56DRAFT_14539</name>
</gene>
<evidence type="ECO:0000313" key="2">
    <source>
        <dbReference type="Proteomes" id="UP000235672"/>
    </source>
</evidence>
<keyword evidence="2" id="KW-1185">Reference proteome</keyword>
<dbReference type="EMBL" id="KZ613464">
    <property type="protein sequence ID" value="PMD28436.1"/>
    <property type="molecule type" value="Genomic_DNA"/>
</dbReference>
<accession>A0A2J6QQ96</accession>
<dbReference type="Proteomes" id="UP000235672">
    <property type="component" value="Unassembled WGS sequence"/>
</dbReference>
<name>A0A2J6QQ96_9HELO</name>